<evidence type="ECO:0000259" key="3">
    <source>
        <dbReference type="PROSITE" id="PS50048"/>
    </source>
</evidence>
<sequence>MAGTTESRVRLVEHRRSTHFIQTSPPNTAPVISGNCRTRRIKCDEKKPCGHCTRKGLECKQTDFIVQDKWSKSAAAHTTPRNESTSEAVGLSTGCNLESTYEVFQQVHTNSQRESRCSPQPALSQVKVTEESAHLLRIYQNGIATWMDILDHSLSYQRHVVRHALSSSLLLHAICALSAKQMSLVGEAFLWQPVSSRYYGESLGLLIKEVTERETSREVILSATILLCSYELLALPGPDYQRHMYGACTLIKTYDISANSSRLEQASFWIFARQDVALAVANECPTLIPPGEWPLVPGIEEAEEDHLGNRMLWFLARILEFKFSPTMDGCSRTKAQGLWSLSAEIDLWWKNLPLSVRGVVTTDAKDDGLAKMWFCVPSAAARRLYYHMAKIIIFEGLLERSTDPSLGTSEDTLSANDLHLQAQAIALICLSQGLPEAVLPVAVNPLFYAARHIQSLSLKTKLWAVLDQIENRLGFHTQNRVALLQKELVHYA</sequence>
<dbReference type="GO" id="GO:0008270">
    <property type="term" value="F:zinc ion binding"/>
    <property type="evidence" value="ECO:0007669"/>
    <property type="project" value="InterPro"/>
</dbReference>
<dbReference type="GO" id="GO:0045944">
    <property type="term" value="P:positive regulation of transcription by RNA polymerase II"/>
    <property type="evidence" value="ECO:0007669"/>
    <property type="project" value="TreeGrafter"/>
</dbReference>
<dbReference type="InterPro" id="IPR036864">
    <property type="entry name" value="Zn2-C6_fun-type_DNA-bd_sf"/>
</dbReference>
<keyword evidence="5" id="KW-1185">Reference proteome</keyword>
<gene>
    <name evidence="4" type="ORF">AK830_g6432</name>
</gene>
<reference evidence="4 5" key="1">
    <citation type="submission" date="2015-09" db="EMBL/GenBank/DDBJ databases">
        <title>Draft genome of a European isolate of the apple canker pathogen Neonectria ditissima.</title>
        <authorList>
            <person name="Gomez-Cortecero A."/>
            <person name="Harrison R.J."/>
            <person name="Armitage A.D."/>
        </authorList>
    </citation>
    <scope>NUCLEOTIDE SEQUENCE [LARGE SCALE GENOMIC DNA]</scope>
    <source>
        <strain evidence="4 5">R09/05</strain>
    </source>
</reference>
<dbReference type="CDD" id="cd00067">
    <property type="entry name" value="GAL4"/>
    <property type="match status" value="1"/>
</dbReference>
<dbReference type="PANTHER" id="PTHR37534:SF9">
    <property type="entry name" value="ZN(II)2CYS6 TRANSCRIPTION FACTOR (EUROFUNG)"/>
    <property type="match status" value="1"/>
</dbReference>
<dbReference type="GO" id="GO:0000976">
    <property type="term" value="F:transcription cis-regulatory region binding"/>
    <property type="evidence" value="ECO:0007669"/>
    <property type="project" value="TreeGrafter"/>
</dbReference>
<dbReference type="SUPFAM" id="SSF57701">
    <property type="entry name" value="Zn2/Cys6 DNA-binding domain"/>
    <property type="match status" value="1"/>
</dbReference>
<name>A0A0P7BCE8_9HYPO</name>
<dbReference type="EMBL" id="LKCW01000090">
    <property type="protein sequence ID" value="KPM40145.1"/>
    <property type="molecule type" value="Genomic_DNA"/>
</dbReference>
<dbReference type="Pfam" id="PF11951">
    <property type="entry name" value="Fungal_trans_2"/>
    <property type="match status" value="1"/>
</dbReference>
<accession>A0A0P7BCE8</accession>
<dbReference type="InterPro" id="IPR001138">
    <property type="entry name" value="Zn2Cys6_DnaBD"/>
</dbReference>
<dbReference type="PROSITE" id="PS50048">
    <property type="entry name" value="ZN2_CY6_FUNGAL_2"/>
    <property type="match status" value="1"/>
</dbReference>
<dbReference type="Proteomes" id="UP000050424">
    <property type="component" value="Unassembled WGS sequence"/>
</dbReference>
<proteinExistence type="predicted"/>
<dbReference type="InterPro" id="IPR021858">
    <property type="entry name" value="Fun_TF"/>
</dbReference>
<dbReference type="PANTHER" id="PTHR37534">
    <property type="entry name" value="TRANSCRIPTIONAL ACTIVATOR PROTEIN UGA3"/>
    <property type="match status" value="1"/>
</dbReference>
<protein>
    <recommendedName>
        <fullName evidence="3">Zn(2)-C6 fungal-type domain-containing protein</fullName>
    </recommendedName>
</protein>
<comment type="subcellular location">
    <subcellularLocation>
        <location evidence="1">Nucleus</location>
    </subcellularLocation>
</comment>
<dbReference type="CDD" id="cd12148">
    <property type="entry name" value="fungal_TF_MHR"/>
    <property type="match status" value="1"/>
</dbReference>
<dbReference type="GO" id="GO:0005634">
    <property type="term" value="C:nucleus"/>
    <property type="evidence" value="ECO:0007669"/>
    <property type="project" value="UniProtKB-SubCell"/>
</dbReference>
<dbReference type="Gene3D" id="4.10.240.10">
    <property type="entry name" value="Zn(2)-C6 fungal-type DNA-binding domain"/>
    <property type="match status" value="1"/>
</dbReference>
<evidence type="ECO:0000256" key="1">
    <source>
        <dbReference type="ARBA" id="ARBA00004123"/>
    </source>
</evidence>
<feature type="domain" description="Zn(2)-C6 fungal-type" evidence="3">
    <location>
        <begin position="35"/>
        <end position="59"/>
    </location>
</feature>
<dbReference type="Pfam" id="PF00172">
    <property type="entry name" value="Zn_clus"/>
    <property type="match status" value="1"/>
</dbReference>
<dbReference type="GO" id="GO:0000981">
    <property type="term" value="F:DNA-binding transcription factor activity, RNA polymerase II-specific"/>
    <property type="evidence" value="ECO:0007669"/>
    <property type="project" value="InterPro"/>
</dbReference>
<evidence type="ECO:0000256" key="2">
    <source>
        <dbReference type="ARBA" id="ARBA00023242"/>
    </source>
</evidence>
<dbReference type="AlphaFoldDB" id="A0A0P7BCE8"/>
<dbReference type="OrthoDB" id="4525710at2759"/>
<evidence type="ECO:0000313" key="4">
    <source>
        <dbReference type="EMBL" id="KPM40145.1"/>
    </source>
</evidence>
<organism evidence="4 5">
    <name type="scientific">Neonectria ditissima</name>
    <dbReference type="NCBI Taxonomy" id="78410"/>
    <lineage>
        <taxon>Eukaryota</taxon>
        <taxon>Fungi</taxon>
        <taxon>Dikarya</taxon>
        <taxon>Ascomycota</taxon>
        <taxon>Pezizomycotina</taxon>
        <taxon>Sordariomycetes</taxon>
        <taxon>Hypocreomycetidae</taxon>
        <taxon>Hypocreales</taxon>
        <taxon>Nectriaceae</taxon>
        <taxon>Neonectria</taxon>
    </lineage>
</organism>
<evidence type="ECO:0000313" key="5">
    <source>
        <dbReference type="Proteomes" id="UP000050424"/>
    </source>
</evidence>
<keyword evidence="2" id="KW-0539">Nucleus</keyword>
<comment type="caution">
    <text evidence="4">The sequence shown here is derived from an EMBL/GenBank/DDBJ whole genome shotgun (WGS) entry which is preliminary data.</text>
</comment>